<organism evidence="2 3">
    <name type="scientific">Fusarium albosuccineum</name>
    <dbReference type="NCBI Taxonomy" id="1237068"/>
    <lineage>
        <taxon>Eukaryota</taxon>
        <taxon>Fungi</taxon>
        <taxon>Dikarya</taxon>
        <taxon>Ascomycota</taxon>
        <taxon>Pezizomycotina</taxon>
        <taxon>Sordariomycetes</taxon>
        <taxon>Hypocreomycetidae</taxon>
        <taxon>Hypocreales</taxon>
        <taxon>Nectriaceae</taxon>
        <taxon>Fusarium</taxon>
        <taxon>Fusarium decemcellulare species complex</taxon>
    </lineage>
</organism>
<evidence type="ECO:0000313" key="3">
    <source>
        <dbReference type="Proteomes" id="UP000554235"/>
    </source>
</evidence>
<gene>
    <name evidence="2" type="ORF">FALBO_11743</name>
</gene>
<dbReference type="Proteomes" id="UP000554235">
    <property type="component" value="Unassembled WGS sequence"/>
</dbReference>
<feature type="coiled-coil region" evidence="1">
    <location>
        <begin position="62"/>
        <end position="96"/>
    </location>
</feature>
<proteinExistence type="predicted"/>
<dbReference type="OrthoDB" id="185373at2759"/>
<keyword evidence="1" id="KW-0175">Coiled coil</keyword>
<dbReference type="EMBL" id="JAADYS010001715">
    <property type="protein sequence ID" value="KAF4461464.1"/>
    <property type="molecule type" value="Genomic_DNA"/>
</dbReference>
<reference evidence="2 3" key="1">
    <citation type="submission" date="2020-01" db="EMBL/GenBank/DDBJ databases">
        <title>Identification and distribution of gene clusters putatively required for synthesis of sphingolipid metabolism inhibitors in phylogenetically diverse species of the filamentous fungus Fusarium.</title>
        <authorList>
            <person name="Kim H.-S."/>
            <person name="Busman M."/>
            <person name="Brown D.W."/>
            <person name="Divon H."/>
            <person name="Uhlig S."/>
            <person name="Proctor R.H."/>
        </authorList>
    </citation>
    <scope>NUCLEOTIDE SEQUENCE [LARGE SCALE GENOMIC DNA]</scope>
    <source>
        <strain evidence="2 3">NRRL 20459</strain>
    </source>
</reference>
<evidence type="ECO:0000256" key="1">
    <source>
        <dbReference type="SAM" id="Coils"/>
    </source>
</evidence>
<accession>A0A8H4L5B2</accession>
<dbReference type="AlphaFoldDB" id="A0A8H4L5B2"/>
<comment type="caution">
    <text evidence="2">The sequence shown here is derived from an EMBL/GenBank/DDBJ whole genome shotgun (WGS) entry which is preliminary data.</text>
</comment>
<name>A0A8H4L5B2_9HYPO</name>
<protein>
    <submittedName>
        <fullName evidence="2">Pentatricopeptide repeat domain-containing</fullName>
    </submittedName>
</protein>
<keyword evidence="3" id="KW-1185">Reference proteome</keyword>
<sequence length="732" mass="82762">MQALWSRAGQAHRCGCRVCETAVSALGRRVTTAAARPRKVTFAEIFTACYSSMFATAAVVDAVRKEDRRQELDRQLEETRRELAELQMLRTLETNRITSNLDADQTELSPSQMDKLWESLKDIYTNRPYMKEIDKPATLRVSEFLNRLHADHYNCPDEATMHALRQTDYERLEQAIMDEEIDRSLPHRAPLNHKHLHNDSRTIVHLVKQLLRRAEAQDNSTSPCPSFEEARQLAEGSPSYTFDSIDPNRARGNRITLNRRLREVIDSTELDLKEKVGRVCYNLLVSAYPPDMHTYNTLIVAFDKHGHKCLSESLVNSFFYYRRLQPTPSTFVAILNHYKSSGNHGRFLRALACITGLDAETGAKLGRRHLDDVIPATKYGKYQTRDKASTQTGDWIWQHAPLDKSLVEVVIKGLLHFKLFDQAANFFVSCMKAKVILSTNTIKQLFDECILALDWKAAVRLIQGFTDCPNAWPTMLMNRNESTSYLISRLHVLLDLCGLRNSGELVSTSTLDNLSISAWRFNRFLNALARADSTSQLQLHGPVTDGLDSTTDDFILSSKSRLLQIEGLWKEQALIGKTTRSIESKLLYPDFSPQFRVSMALHIGNTATEESLVLNGELMGALSQLPASKYVQETIAECEHFQNAAGLPLMQNDVVERQVEELDQSTVDGNIGDGAQMSFRDEKPTVVVLPEPTERIGRGAGRLRARPRRLITWPVPDQRPAYMQQGQLAGLG</sequence>
<evidence type="ECO:0000313" key="2">
    <source>
        <dbReference type="EMBL" id="KAF4461464.1"/>
    </source>
</evidence>